<reference evidence="2" key="1">
    <citation type="submission" date="2021-01" db="EMBL/GenBank/DDBJ databases">
        <authorList>
            <consortium name="Genoscope - CEA"/>
            <person name="William W."/>
        </authorList>
    </citation>
    <scope>NUCLEOTIDE SEQUENCE</scope>
</reference>
<protein>
    <submittedName>
        <fullName evidence="2">(rape) hypothetical protein</fullName>
    </submittedName>
</protein>
<accession>A0A816JA53</accession>
<name>A0A816JA53_BRANA</name>
<dbReference type="EMBL" id="HG994368">
    <property type="protein sequence ID" value="CAF1805214.1"/>
    <property type="molecule type" value="Genomic_DNA"/>
</dbReference>
<keyword evidence="1" id="KW-0472">Membrane</keyword>
<dbReference type="Proteomes" id="UP001295469">
    <property type="component" value="Chromosome C04"/>
</dbReference>
<keyword evidence="1" id="KW-1133">Transmembrane helix</keyword>
<gene>
    <name evidence="2" type="ORF">DARMORV10_C04P05610.1</name>
</gene>
<organism evidence="2">
    <name type="scientific">Brassica napus</name>
    <name type="common">Rape</name>
    <dbReference type="NCBI Taxonomy" id="3708"/>
    <lineage>
        <taxon>Eukaryota</taxon>
        <taxon>Viridiplantae</taxon>
        <taxon>Streptophyta</taxon>
        <taxon>Embryophyta</taxon>
        <taxon>Tracheophyta</taxon>
        <taxon>Spermatophyta</taxon>
        <taxon>Magnoliopsida</taxon>
        <taxon>eudicotyledons</taxon>
        <taxon>Gunneridae</taxon>
        <taxon>Pentapetalae</taxon>
        <taxon>rosids</taxon>
        <taxon>malvids</taxon>
        <taxon>Brassicales</taxon>
        <taxon>Brassicaceae</taxon>
        <taxon>Brassiceae</taxon>
        <taxon>Brassica</taxon>
    </lineage>
</organism>
<dbReference type="AlphaFoldDB" id="A0A816JA53"/>
<feature type="transmembrane region" description="Helical" evidence="1">
    <location>
        <begin position="12"/>
        <end position="32"/>
    </location>
</feature>
<evidence type="ECO:0000313" key="2">
    <source>
        <dbReference type="EMBL" id="CAF1805214.1"/>
    </source>
</evidence>
<keyword evidence="1" id="KW-0812">Transmembrane</keyword>
<feature type="non-terminal residue" evidence="2">
    <location>
        <position position="77"/>
    </location>
</feature>
<proteinExistence type="predicted"/>
<evidence type="ECO:0000256" key="1">
    <source>
        <dbReference type="SAM" id="Phobius"/>
    </source>
</evidence>
<sequence length="77" mass="9049">RIQPVSKIHYILKFQISYPFAYSIIILSIYIVHHPHPVLDHSLNNIHKCITHACALKWRSLELEKVERLQRCVSMGT</sequence>